<reference evidence="1" key="1">
    <citation type="submission" date="2014-11" db="EMBL/GenBank/DDBJ databases">
        <authorList>
            <person name="Amaro Gonzalez C."/>
        </authorList>
    </citation>
    <scope>NUCLEOTIDE SEQUENCE</scope>
</reference>
<proteinExistence type="predicted"/>
<name>A0A0E9TLA3_ANGAN</name>
<dbReference type="EMBL" id="GBXM01054118">
    <property type="protein sequence ID" value="JAH54459.1"/>
    <property type="molecule type" value="Transcribed_RNA"/>
</dbReference>
<evidence type="ECO:0000313" key="1">
    <source>
        <dbReference type="EMBL" id="JAH54459.1"/>
    </source>
</evidence>
<sequence length="36" mass="4094">MLCGSCIKMLKYKNTEQAQVTSIVGQDYKRKISKSL</sequence>
<dbReference type="AlphaFoldDB" id="A0A0E9TLA3"/>
<organism evidence="1">
    <name type="scientific">Anguilla anguilla</name>
    <name type="common">European freshwater eel</name>
    <name type="synonym">Muraena anguilla</name>
    <dbReference type="NCBI Taxonomy" id="7936"/>
    <lineage>
        <taxon>Eukaryota</taxon>
        <taxon>Metazoa</taxon>
        <taxon>Chordata</taxon>
        <taxon>Craniata</taxon>
        <taxon>Vertebrata</taxon>
        <taxon>Euteleostomi</taxon>
        <taxon>Actinopterygii</taxon>
        <taxon>Neopterygii</taxon>
        <taxon>Teleostei</taxon>
        <taxon>Anguilliformes</taxon>
        <taxon>Anguillidae</taxon>
        <taxon>Anguilla</taxon>
    </lineage>
</organism>
<reference evidence="1" key="2">
    <citation type="journal article" date="2015" name="Fish Shellfish Immunol.">
        <title>Early steps in the European eel (Anguilla anguilla)-Vibrio vulnificus interaction in the gills: Role of the RtxA13 toxin.</title>
        <authorList>
            <person name="Callol A."/>
            <person name="Pajuelo D."/>
            <person name="Ebbesson L."/>
            <person name="Teles M."/>
            <person name="MacKenzie S."/>
            <person name="Amaro C."/>
        </authorList>
    </citation>
    <scope>NUCLEOTIDE SEQUENCE</scope>
</reference>
<protein>
    <submittedName>
        <fullName evidence="1">Uncharacterized protein</fullName>
    </submittedName>
</protein>
<accession>A0A0E9TLA3</accession>